<evidence type="ECO:0000256" key="2">
    <source>
        <dbReference type="ARBA" id="ARBA00009547"/>
    </source>
</evidence>
<keyword evidence="5" id="KW-0479">Metal-binding</keyword>
<evidence type="ECO:0000256" key="6">
    <source>
        <dbReference type="ARBA" id="ARBA00022759"/>
    </source>
</evidence>
<keyword evidence="9" id="KW-0325">Glycoprotein</keyword>
<dbReference type="GO" id="GO:0046872">
    <property type="term" value="F:metal ion binding"/>
    <property type="evidence" value="ECO:0007669"/>
    <property type="project" value="UniProtKB-KW"/>
</dbReference>
<feature type="compositionally biased region" description="Basic residues" evidence="10">
    <location>
        <begin position="7"/>
        <end position="18"/>
    </location>
</feature>
<proteinExistence type="inferred from homology"/>
<dbReference type="PANTHER" id="PTHR33146">
    <property type="entry name" value="ENDONUCLEASE 4"/>
    <property type="match status" value="1"/>
</dbReference>
<dbReference type="Gene3D" id="1.10.575.10">
    <property type="entry name" value="P1 Nuclease"/>
    <property type="match status" value="2"/>
</dbReference>
<reference evidence="11 12" key="1">
    <citation type="journal article" date="2023" name="Life. Sci Alliance">
        <title>Evolutionary insights into 3D genome organization and epigenetic landscape of Vigna mungo.</title>
        <authorList>
            <person name="Junaid A."/>
            <person name="Singh B."/>
            <person name="Bhatia S."/>
        </authorList>
    </citation>
    <scope>NUCLEOTIDE SEQUENCE [LARGE SCALE GENOMIC DNA]</scope>
    <source>
        <strain evidence="11">Urdbean</strain>
    </source>
</reference>
<dbReference type="EC" id="3.1.30.1" evidence="3"/>
<keyword evidence="12" id="KW-1185">Reference proteome</keyword>
<dbReference type="InterPro" id="IPR003154">
    <property type="entry name" value="S1/P1nuclease"/>
</dbReference>
<sequence>MEWRGYASKKQHKIKKDKNKLPPQVWQRRIKKENLLLESLIKKETAMIPMVWRICVLLVLLKISLSNSCITKRGHLISDALLFLSHFMGDIHQPMHVGFTTNEGGNTIELRCFKHKSNMHHVNFGWVTFWEVFSESVRVRTKHTRKPFNSPYRLSGRYKWYRSLASPSTVWFKDEPSGSWWACDTRALTKARSAKGIDKEWLLAGFQWKGHMNESNIHQNERDLETKVLSESVRVRTKHTGKPCVDVWGQSTAPIYTMYVVWDREIILTALADYYDKDGIWVYDISSWKHCNDISQCVNDWAKESIEIACEWGYEGAKSGTTLAEHIVLQARYKCIPVAGVLSGAKISSNQFEDFTLSVAEKDDTTN</sequence>
<evidence type="ECO:0000256" key="9">
    <source>
        <dbReference type="ARBA" id="ARBA00023180"/>
    </source>
</evidence>
<evidence type="ECO:0000313" key="11">
    <source>
        <dbReference type="EMBL" id="WVY89877.1"/>
    </source>
</evidence>
<evidence type="ECO:0000256" key="8">
    <source>
        <dbReference type="ARBA" id="ARBA00023157"/>
    </source>
</evidence>
<protein>
    <recommendedName>
        <fullName evidence="3">Aspergillus nuclease S1</fullName>
        <ecNumber evidence="3">3.1.30.1</ecNumber>
    </recommendedName>
</protein>
<evidence type="ECO:0000256" key="4">
    <source>
        <dbReference type="ARBA" id="ARBA00022722"/>
    </source>
</evidence>
<dbReference type="GO" id="GO:0006308">
    <property type="term" value="P:DNA catabolic process"/>
    <property type="evidence" value="ECO:0007669"/>
    <property type="project" value="InterPro"/>
</dbReference>
<dbReference type="GO" id="GO:0003676">
    <property type="term" value="F:nucleic acid binding"/>
    <property type="evidence" value="ECO:0007669"/>
    <property type="project" value="InterPro"/>
</dbReference>
<dbReference type="Proteomes" id="UP001374535">
    <property type="component" value="Chromosome 11"/>
</dbReference>
<evidence type="ECO:0000256" key="7">
    <source>
        <dbReference type="ARBA" id="ARBA00022801"/>
    </source>
</evidence>
<feature type="region of interest" description="Disordered" evidence="10">
    <location>
        <begin position="1"/>
        <end position="21"/>
    </location>
</feature>
<keyword evidence="8" id="KW-1015">Disulfide bond</keyword>
<comment type="catalytic activity">
    <reaction evidence="1">
        <text>Endonucleolytic cleavage to 5'-phosphomononucleotide and 5'-phosphooligonucleotide end-products.</text>
        <dbReference type="EC" id="3.1.30.1"/>
    </reaction>
</comment>
<keyword evidence="7" id="KW-0378">Hydrolase</keyword>
<comment type="similarity">
    <text evidence="2">Belongs to the nuclease type I family.</text>
</comment>
<dbReference type="PANTHER" id="PTHR33146:SF14">
    <property type="entry name" value="ENDONUCLEASE 1"/>
    <property type="match status" value="1"/>
</dbReference>
<evidence type="ECO:0000313" key="12">
    <source>
        <dbReference type="Proteomes" id="UP001374535"/>
    </source>
</evidence>
<accession>A0AAQ3REI8</accession>
<keyword evidence="4" id="KW-0540">Nuclease</keyword>
<dbReference type="GO" id="GO:0004521">
    <property type="term" value="F:RNA endonuclease activity"/>
    <property type="evidence" value="ECO:0007669"/>
    <property type="project" value="UniProtKB-ARBA"/>
</dbReference>
<dbReference type="Pfam" id="PF02265">
    <property type="entry name" value="S1-P1_nuclease"/>
    <property type="match status" value="1"/>
</dbReference>
<evidence type="ECO:0000256" key="1">
    <source>
        <dbReference type="ARBA" id="ARBA00000245"/>
    </source>
</evidence>
<dbReference type="GO" id="GO:0000014">
    <property type="term" value="F:single-stranded DNA endodeoxyribonuclease activity"/>
    <property type="evidence" value="ECO:0007669"/>
    <property type="project" value="UniProtKB-ARBA"/>
</dbReference>
<evidence type="ECO:0000256" key="5">
    <source>
        <dbReference type="ARBA" id="ARBA00022723"/>
    </source>
</evidence>
<dbReference type="EMBL" id="CP144690">
    <property type="protein sequence ID" value="WVY89877.1"/>
    <property type="molecule type" value="Genomic_DNA"/>
</dbReference>
<dbReference type="InterPro" id="IPR008947">
    <property type="entry name" value="PLipase_C/P1_nuclease_dom_sf"/>
</dbReference>
<keyword evidence="6" id="KW-0255">Endonuclease</keyword>
<evidence type="ECO:0000256" key="10">
    <source>
        <dbReference type="SAM" id="MobiDB-lite"/>
    </source>
</evidence>
<dbReference type="AlphaFoldDB" id="A0AAQ3REI8"/>
<dbReference type="SUPFAM" id="SSF48537">
    <property type="entry name" value="Phospholipase C/P1 nuclease"/>
    <property type="match status" value="2"/>
</dbReference>
<evidence type="ECO:0000256" key="3">
    <source>
        <dbReference type="ARBA" id="ARBA00012562"/>
    </source>
</evidence>
<gene>
    <name evidence="11" type="ORF">V8G54_035391</name>
</gene>
<organism evidence="11 12">
    <name type="scientific">Vigna mungo</name>
    <name type="common">Black gram</name>
    <name type="synonym">Phaseolus mungo</name>
    <dbReference type="NCBI Taxonomy" id="3915"/>
    <lineage>
        <taxon>Eukaryota</taxon>
        <taxon>Viridiplantae</taxon>
        <taxon>Streptophyta</taxon>
        <taxon>Embryophyta</taxon>
        <taxon>Tracheophyta</taxon>
        <taxon>Spermatophyta</taxon>
        <taxon>Magnoliopsida</taxon>
        <taxon>eudicotyledons</taxon>
        <taxon>Gunneridae</taxon>
        <taxon>Pentapetalae</taxon>
        <taxon>rosids</taxon>
        <taxon>fabids</taxon>
        <taxon>Fabales</taxon>
        <taxon>Fabaceae</taxon>
        <taxon>Papilionoideae</taxon>
        <taxon>50 kb inversion clade</taxon>
        <taxon>NPAAA clade</taxon>
        <taxon>indigoferoid/millettioid clade</taxon>
        <taxon>Phaseoleae</taxon>
        <taxon>Vigna</taxon>
    </lineage>
</organism>
<name>A0AAQ3REI8_VIGMU</name>